<keyword evidence="2" id="KW-0378">Hydrolase</keyword>
<dbReference type="InterPro" id="IPR052179">
    <property type="entry name" value="DD-CPase-like"/>
</dbReference>
<evidence type="ECO:0000259" key="1">
    <source>
        <dbReference type="Pfam" id="PF02557"/>
    </source>
</evidence>
<keyword evidence="2" id="KW-0645">Protease</keyword>
<feature type="domain" description="D-alanyl-D-alanine carboxypeptidase-like core" evidence="1">
    <location>
        <begin position="33"/>
        <end position="163"/>
    </location>
</feature>
<dbReference type="Proteomes" id="UP000274391">
    <property type="component" value="Unassembled WGS sequence"/>
</dbReference>
<dbReference type="Gene3D" id="3.30.1380.10">
    <property type="match status" value="1"/>
</dbReference>
<dbReference type="OrthoDB" id="9792074at2"/>
<dbReference type="EMBL" id="RQVS01000008">
    <property type="protein sequence ID" value="RRJ86640.1"/>
    <property type="molecule type" value="Genomic_DNA"/>
</dbReference>
<sequence>MLVNRDRGLDPVDYAPANLVAMTDIGISSMNEHSLRAEAADAIVAMFAAAEAQGIILDMTSGYRDAGLQQQLYDRAVETDGPDYAKQYVAPAGHSEHQTGLAADISAPDQEPDCILDTCFGQTQAGQWLAAHAGEYGFILRYPEGLAGTTGYEYEPWHFRFIGVDAAAAYAASGATTYEEFVAASTTP</sequence>
<keyword evidence="2" id="KW-0121">Carboxypeptidase</keyword>
<proteinExistence type="predicted"/>
<dbReference type="InterPro" id="IPR058193">
    <property type="entry name" value="VanY/YodJ_core_dom"/>
</dbReference>
<dbReference type="GO" id="GO:0006508">
    <property type="term" value="P:proteolysis"/>
    <property type="evidence" value="ECO:0007669"/>
    <property type="project" value="InterPro"/>
</dbReference>
<reference evidence="2 3" key="1">
    <citation type="submission" date="2018-11" db="EMBL/GenBank/DDBJ databases">
        <title>YIM 102482-1 draft genome.</title>
        <authorList>
            <person name="Li G."/>
            <person name="Jiang Y."/>
        </authorList>
    </citation>
    <scope>NUCLEOTIDE SEQUENCE [LARGE SCALE GENOMIC DNA]</scope>
    <source>
        <strain evidence="2 3">YIM 102482-1</strain>
    </source>
</reference>
<keyword evidence="3" id="KW-1185">Reference proteome</keyword>
<organism evidence="2 3">
    <name type="scientific">Gulosibacter macacae</name>
    <dbReference type="NCBI Taxonomy" id="2488791"/>
    <lineage>
        <taxon>Bacteria</taxon>
        <taxon>Bacillati</taxon>
        <taxon>Actinomycetota</taxon>
        <taxon>Actinomycetes</taxon>
        <taxon>Micrococcales</taxon>
        <taxon>Microbacteriaceae</taxon>
        <taxon>Gulosibacter</taxon>
    </lineage>
</organism>
<dbReference type="AlphaFoldDB" id="A0A3P3VVD1"/>
<dbReference type="InterPro" id="IPR009045">
    <property type="entry name" value="Zn_M74/Hedgehog-like"/>
</dbReference>
<gene>
    <name evidence="2" type="ORF">EG850_08320</name>
</gene>
<dbReference type="Pfam" id="PF02557">
    <property type="entry name" value="VanY"/>
    <property type="match status" value="1"/>
</dbReference>
<protein>
    <submittedName>
        <fullName evidence="2">D-alanyl-D-alanine carboxypeptidase family protein</fullName>
    </submittedName>
</protein>
<dbReference type="CDD" id="cd14852">
    <property type="entry name" value="LD-carboxypeptidase"/>
    <property type="match status" value="1"/>
</dbReference>
<dbReference type="SUPFAM" id="SSF55166">
    <property type="entry name" value="Hedgehog/DD-peptidase"/>
    <property type="match status" value="1"/>
</dbReference>
<name>A0A3P3VVD1_9MICO</name>
<dbReference type="PANTHER" id="PTHR34385:SF1">
    <property type="entry name" value="PEPTIDOGLYCAN L-ALANYL-D-GLUTAMATE ENDOPEPTIDASE CWLK"/>
    <property type="match status" value="1"/>
</dbReference>
<dbReference type="PANTHER" id="PTHR34385">
    <property type="entry name" value="D-ALANYL-D-ALANINE CARBOXYPEPTIDASE"/>
    <property type="match status" value="1"/>
</dbReference>
<accession>A0A3P3VVD1</accession>
<comment type="caution">
    <text evidence="2">The sequence shown here is derived from an EMBL/GenBank/DDBJ whole genome shotgun (WGS) entry which is preliminary data.</text>
</comment>
<dbReference type="InterPro" id="IPR003709">
    <property type="entry name" value="VanY-like_core_dom"/>
</dbReference>
<dbReference type="GO" id="GO:0004180">
    <property type="term" value="F:carboxypeptidase activity"/>
    <property type="evidence" value="ECO:0007669"/>
    <property type="project" value="UniProtKB-KW"/>
</dbReference>
<evidence type="ECO:0000313" key="2">
    <source>
        <dbReference type="EMBL" id="RRJ86640.1"/>
    </source>
</evidence>
<evidence type="ECO:0000313" key="3">
    <source>
        <dbReference type="Proteomes" id="UP000274391"/>
    </source>
</evidence>